<comment type="caution">
    <text evidence="1">The sequence shown here is derived from an EMBL/GenBank/DDBJ whole genome shotgun (WGS) entry which is preliminary data.</text>
</comment>
<dbReference type="InterPro" id="IPR041492">
    <property type="entry name" value="HAD_2"/>
</dbReference>
<dbReference type="InterPro" id="IPR036412">
    <property type="entry name" value="HAD-like_sf"/>
</dbReference>
<name>X0S565_9ZZZZ</name>
<gene>
    <name evidence="1" type="ORF">S01H1_11021</name>
</gene>
<accession>X0S565</accession>
<feature type="non-terminal residue" evidence="1">
    <location>
        <position position="93"/>
    </location>
</feature>
<dbReference type="Gene3D" id="1.10.150.240">
    <property type="entry name" value="Putative phosphatase, domain 2"/>
    <property type="match status" value="1"/>
</dbReference>
<sequence length="93" mass="10641">MNRSFSWNETDAVIFDMDGVLTDSEPLINEAAISTLKEYGIDAKPEDFDPFVGAGDERYIAGVAEHYELIFKPEMKSRMYEIYLNILPEKIKS</sequence>
<dbReference type="InterPro" id="IPR023214">
    <property type="entry name" value="HAD_sf"/>
</dbReference>
<dbReference type="EMBL" id="BARS01005621">
    <property type="protein sequence ID" value="GAF76154.1"/>
    <property type="molecule type" value="Genomic_DNA"/>
</dbReference>
<dbReference type="Pfam" id="PF13419">
    <property type="entry name" value="HAD_2"/>
    <property type="match status" value="1"/>
</dbReference>
<protein>
    <submittedName>
        <fullName evidence="1">Uncharacterized protein</fullName>
    </submittedName>
</protein>
<evidence type="ECO:0000313" key="1">
    <source>
        <dbReference type="EMBL" id="GAF76154.1"/>
    </source>
</evidence>
<dbReference type="InterPro" id="IPR023198">
    <property type="entry name" value="PGP-like_dom2"/>
</dbReference>
<proteinExistence type="predicted"/>
<organism evidence="1">
    <name type="scientific">marine sediment metagenome</name>
    <dbReference type="NCBI Taxonomy" id="412755"/>
    <lineage>
        <taxon>unclassified sequences</taxon>
        <taxon>metagenomes</taxon>
        <taxon>ecological metagenomes</taxon>
    </lineage>
</organism>
<dbReference type="SUPFAM" id="SSF56784">
    <property type="entry name" value="HAD-like"/>
    <property type="match status" value="1"/>
</dbReference>
<reference evidence="1" key="1">
    <citation type="journal article" date="2014" name="Front. Microbiol.">
        <title>High frequency of phylogenetically diverse reductive dehalogenase-homologous genes in deep subseafloor sedimentary metagenomes.</title>
        <authorList>
            <person name="Kawai M."/>
            <person name="Futagami T."/>
            <person name="Toyoda A."/>
            <person name="Takaki Y."/>
            <person name="Nishi S."/>
            <person name="Hori S."/>
            <person name="Arai W."/>
            <person name="Tsubouchi T."/>
            <person name="Morono Y."/>
            <person name="Uchiyama I."/>
            <person name="Ito T."/>
            <person name="Fujiyama A."/>
            <person name="Inagaki F."/>
            <person name="Takami H."/>
        </authorList>
    </citation>
    <scope>NUCLEOTIDE SEQUENCE</scope>
    <source>
        <strain evidence="1">Expedition CK06-06</strain>
    </source>
</reference>
<dbReference type="Gene3D" id="3.40.50.1000">
    <property type="entry name" value="HAD superfamily/HAD-like"/>
    <property type="match status" value="1"/>
</dbReference>
<dbReference type="AlphaFoldDB" id="X0S565"/>